<comment type="caution">
    <text evidence="1">The sequence shown here is derived from an EMBL/GenBank/DDBJ whole genome shotgun (WGS) entry which is preliminary data.</text>
</comment>
<accession>A0ACC0XXA7</accession>
<sequence>MEKNSNPGSTSTNSRASRIDLVCHYQFNKKSSQISFLSVDNKSGVTSINPELGFSSKDHIKILSSCYGFILLTSKTKKNQLNFHVFNPLANQIFTLPQPSFARKIVRSGLVASHMHHHHFQVVLVHISSGSALEFGIFSSETGEWKTHTPGDLFSPVPVKQLFPEPPVPSLYSNGSIHWEVLQHLLVYNVKTGHCQFIKLPDVSEDGHRHKPSTRVFKRCLWESEGRVRYCYTDNEGIHTWYLLNEEDVDFHIKYHNIDAEKFKWALSDSLSHQTFQGLSRNWKPQDIAPFAYNEASQKMFLQLPGSVISYNTKSGVLEEVFTFKIQGKKYNCSFFPFVYCGQGKLQYVDEKSEAKVEIELPVKEVGGFLSF</sequence>
<name>A0ACC0XXA7_9ROSI</name>
<keyword evidence="2" id="KW-1185">Reference proteome</keyword>
<dbReference type="EMBL" id="CM047745">
    <property type="protein sequence ID" value="KAJ0025247.1"/>
    <property type="molecule type" value="Genomic_DNA"/>
</dbReference>
<gene>
    <name evidence="1" type="ORF">Pint_07902</name>
</gene>
<reference evidence="2" key="1">
    <citation type="journal article" date="2023" name="G3 (Bethesda)">
        <title>Genome assembly and association tests identify interacting loci associated with vigor, precocity, and sex in interspecific pistachio rootstocks.</title>
        <authorList>
            <person name="Palmer W."/>
            <person name="Jacygrad E."/>
            <person name="Sagayaradj S."/>
            <person name="Cavanaugh K."/>
            <person name="Han R."/>
            <person name="Bertier L."/>
            <person name="Beede B."/>
            <person name="Kafkas S."/>
            <person name="Golino D."/>
            <person name="Preece J."/>
            <person name="Michelmore R."/>
        </authorList>
    </citation>
    <scope>NUCLEOTIDE SEQUENCE [LARGE SCALE GENOMIC DNA]</scope>
</reference>
<organism evidence="1 2">
    <name type="scientific">Pistacia integerrima</name>
    <dbReference type="NCBI Taxonomy" id="434235"/>
    <lineage>
        <taxon>Eukaryota</taxon>
        <taxon>Viridiplantae</taxon>
        <taxon>Streptophyta</taxon>
        <taxon>Embryophyta</taxon>
        <taxon>Tracheophyta</taxon>
        <taxon>Spermatophyta</taxon>
        <taxon>Magnoliopsida</taxon>
        <taxon>eudicotyledons</taxon>
        <taxon>Gunneridae</taxon>
        <taxon>Pentapetalae</taxon>
        <taxon>rosids</taxon>
        <taxon>malvids</taxon>
        <taxon>Sapindales</taxon>
        <taxon>Anacardiaceae</taxon>
        <taxon>Pistacia</taxon>
    </lineage>
</organism>
<protein>
    <submittedName>
        <fullName evidence="1">Uncharacterized protein</fullName>
    </submittedName>
</protein>
<evidence type="ECO:0000313" key="2">
    <source>
        <dbReference type="Proteomes" id="UP001163603"/>
    </source>
</evidence>
<proteinExistence type="predicted"/>
<evidence type="ECO:0000313" key="1">
    <source>
        <dbReference type="EMBL" id="KAJ0025247.1"/>
    </source>
</evidence>
<dbReference type="Proteomes" id="UP001163603">
    <property type="component" value="Chromosome 10"/>
</dbReference>